<dbReference type="Proteomes" id="UP000887116">
    <property type="component" value="Unassembled WGS sequence"/>
</dbReference>
<organism evidence="1 2">
    <name type="scientific">Trichonephila clavata</name>
    <name type="common">Joro spider</name>
    <name type="synonym">Nephila clavata</name>
    <dbReference type="NCBI Taxonomy" id="2740835"/>
    <lineage>
        <taxon>Eukaryota</taxon>
        <taxon>Metazoa</taxon>
        <taxon>Ecdysozoa</taxon>
        <taxon>Arthropoda</taxon>
        <taxon>Chelicerata</taxon>
        <taxon>Arachnida</taxon>
        <taxon>Araneae</taxon>
        <taxon>Araneomorphae</taxon>
        <taxon>Entelegynae</taxon>
        <taxon>Araneoidea</taxon>
        <taxon>Nephilidae</taxon>
        <taxon>Trichonephila</taxon>
    </lineage>
</organism>
<keyword evidence="2" id="KW-1185">Reference proteome</keyword>
<reference evidence="1" key="1">
    <citation type="submission" date="2020-07" db="EMBL/GenBank/DDBJ databases">
        <title>Multicomponent nature underlies the extraordinary mechanical properties of spider dragline silk.</title>
        <authorList>
            <person name="Kono N."/>
            <person name="Nakamura H."/>
            <person name="Mori M."/>
            <person name="Yoshida Y."/>
            <person name="Ohtoshi R."/>
            <person name="Malay A.D."/>
            <person name="Moran D.A.P."/>
            <person name="Tomita M."/>
            <person name="Numata K."/>
            <person name="Arakawa K."/>
        </authorList>
    </citation>
    <scope>NUCLEOTIDE SEQUENCE</scope>
</reference>
<comment type="caution">
    <text evidence="1">The sequence shown here is derived from an EMBL/GenBank/DDBJ whole genome shotgun (WGS) entry which is preliminary data.</text>
</comment>
<evidence type="ECO:0000313" key="2">
    <source>
        <dbReference type="Proteomes" id="UP000887116"/>
    </source>
</evidence>
<proteinExistence type="predicted"/>
<dbReference type="AlphaFoldDB" id="A0A8X6JM98"/>
<protein>
    <submittedName>
        <fullName evidence="1">SCAN domain-containing protein 3</fullName>
    </submittedName>
</protein>
<gene>
    <name evidence="1" type="primary">X975_16398</name>
    <name evidence="1" type="ORF">TNCT_324031</name>
</gene>
<sequence>MSEAKNKTRERSLKISQLYQKASASKQDDVGLQASYNISLLIGKTGQQPHTIEKDLILPAVKEVITAADIIQKIPVSNSPVQRQIDEMAENNEESLCNHLQNSQF</sequence>
<evidence type="ECO:0000313" key="1">
    <source>
        <dbReference type="EMBL" id="GFR31133.1"/>
    </source>
</evidence>
<dbReference type="OrthoDB" id="6432110at2759"/>
<accession>A0A8X6JM98</accession>
<name>A0A8X6JM98_TRICU</name>
<dbReference type="EMBL" id="BMAO01019533">
    <property type="protein sequence ID" value="GFR31133.1"/>
    <property type="molecule type" value="Genomic_DNA"/>
</dbReference>